<evidence type="ECO:0000256" key="3">
    <source>
        <dbReference type="ARBA" id="ARBA00022525"/>
    </source>
</evidence>
<dbReference type="Pfam" id="PF20147">
    <property type="entry name" value="Crinkler"/>
    <property type="match status" value="1"/>
</dbReference>
<reference evidence="5" key="1">
    <citation type="submission" date="2020-05" db="EMBL/GenBank/DDBJ databases">
        <authorList>
            <person name="Rincon C."/>
            <person name="Sanders R I."/>
            <person name="Robbins C."/>
            <person name="Chaturvedi A."/>
        </authorList>
    </citation>
    <scope>NUCLEOTIDE SEQUENCE</scope>
    <source>
        <strain evidence="5">CHB12</strain>
    </source>
</reference>
<evidence type="ECO:0000256" key="1">
    <source>
        <dbReference type="ARBA" id="ARBA00004340"/>
    </source>
</evidence>
<name>A0A915ZDW8_9GLOM</name>
<keyword evidence="3" id="KW-0964">Secreted</keyword>
<dbReference type="AlphaFoldDB" id="A0A915ZDW8"/>
<comment type="subcellular location">
    <subcellularLocation>
        <location evidence="1">Host cell</location>
    </subcellularLocation>
    <subcellularLocation>
        <location evidence="2">Secreted</location>
    </subcellularLocation>
</comment>
<accession>A0A915ZDW8</accession>
<sequence>MIFCLIQGDAIKNSFLIDTRNYATFGHLRIAIKDAKQNAFVGIDADRLTLWRDNIIQTKENQEVIVKEHKGVELHSFESVGSYFQETPTSTNIRIIVEPPPPATTGLKRPNSESHFQNWRMRKLVKTEGPVDITKNFYVPFDILESTYKLEEAINERSNGFLHGLCDQLSLNLCNNISEFDREIVQLYKKQIVIMIDEFDRFLLNQNKSPVDTIDQMRELIKLVNDRGARGIKSVIFAGSFAITTILEDGSHQVKKVIEISSQESSQELPQDNLLDDSLLGKPTQSCLQKPEGVPSPLNSAKIIEASDFTKEQHIQFYYDIQENLNLRFNEKVVDDIYSLTNGYAGLEGLLASLCIQYGSNEETLEFNAWNDLFTEFIRNPTKKKISAVKHIEKYLSEPVNSSNNHFIKDAKKLLERFLRKGTLHSSEINDEDLVAIVHLRAIGIIRDMGNDILGFTSNIILDLLSDNYYPVFRRDALARIPHINSPQDFLRELYALLRMAVSYPTYRIFRKTRTLEKSEKKCDVWVCNNKEYGIECKVDKVSEKEIKKAAEQAIEYTKGQDKVC</sequence>
<dbReference type="GO" id="GO:0005576">
    <property type="term" value="C:extracellular region"/>
    <property type="evidence" value="ECO:0007669"/>
    <property type="project" value="UniProtKB-SubCell"/>
</dbReference>
<feature type="non-terminal residue" evidence="5">
    <location>
        <position position="1"/>
    </location>
</feature>
<dbReference type="EMBL" id="CAGKOT010000029">
    <property type="protein sequence ID" value="CAB5371142.1"/>
    <property type="molecule type" value="Genomic_DNA"/>
</dbReference>
<evidence type="ECO:0000256" key="2">
    <source>
        <dbReference type="ARBA" id="ARBA00004613"/>
    </source>
</evidence>
<protein>
    <recommendedName>
        <fullName evidence="4">Crinkler effector protein N-terminal domain-containing protein</fullName>
    </recommendedName>
</protein>
<gene>
    <name evidence="5" type="ORF">CHRIB12_LOCUS12938</name>
</gene>
<dbReference type="Proteomes" id="UP000684084">
    <property type="component" value="Unassembled WGS sequence"/>
</dbReference>
<feature type="domain" description="Crinkler effector protein N-terminal" evidence="4">
    <location>
        <begin position="2"/>
        <end position="98"/>
    </location>
</feature>
<evidence type="ECO:0000313" key="5">
    <source>
        <dbReference type="EMBL" id="CAB5371142.1"/>
    </source>
</evidence>
<dbReference type="OrthoDB" id="2110003at2759"/>
<proteinExistence type="predicted"/>
<evidence type="ECO:0000259" key="4">
    <source>
        <dbReference type="Pfam" id="PF20147"/>
    </source>
</evidence>
<dbReference type="InterPro" id="IPR045379">
    <property type="entry name" value="Crinkler_N"/>
</dbReference>
<evidence type="ECO:0000313" key="6">
    <source>
        <dbReference type="Proteomes" id="UP000684084"/>
    </source>
</evidence>
<organism evidence="5 6">
    <name type="scientific">Rhizophagus irregularis</name>
    <dbReference type="NCBI Taxonomy" id="588596"/>
    <lineage>
        <taxon>Eukaryota</taxon>
        <taxon>Fungi</taxon>
        <taxon>Fungi incertae sedis</taxon>
        <taxon>Mucoromycota</taxon>
        <taxon>Glomeromycotina</taxon>
        <taxon>Glomeromycetes</taxon>
        <taxon>Glomerales</taxon>
        <taxon>Glomeraceae</taxon>
        <taxon>Rhizophagus</taxon>
    </lineage>
</organism>
<dbReference type="GO" id="GO:0043657">
    <property type="term" value="C:host cell"/>
    <property type="evidence" value="ECO:0007669"/>
    <property type="project" value="UniProtKB-SubCell"/>
</dbReference>
<dbReference type="VEuPathDB" id="FungiDB:RhiirFUN_006534"/>
<comment type="caution">
    <text evidence="5">The sequence shown here is derived from an EMBL/GenBank/DDBJ whole genome shotgun (WGS) entry which is preliminary data.</text>
</comment>